<name>A0A859FJH2_9BACI</name>
<dbReference type="InterPro" id="IPR016160">
    <property type="entry name" value="Ald_DH_CS_CYS"/>
</dbReference>
<accession>A0A859FJH2</accession>
<evidence type="ECO:0000256" key="1">
    <source>
        <dbReference type="ARBA" id="ARBA00009986"/>
    </source>
</evidence>
<dbReference type="RefSeq" id="WP_176010922.1">
    <property type="nucleotide sequence ID" value="NZ_CP041372.2"/>
</dbReference>
<dbReference type="CDD" id="cd07103">
    <property type="entry name" value="ALDH_F5_SSADH_GabD"/>
    <property type="match status" value="1"/>
</dbReference>
<dbReference type="NCBIfam" id="TIGR01780">
    <property type="entry name" value="SSADH"/>
    <property type="match status" value="1"/>
</dbReference>
<sequence>MDTLLFINGEWTGKDLEKIEVHNPANGELVGTVPKGGAKEAEAAIEAAHNAQADWAALPAAERATYLMKWHDLILEQTDEIADMLTREMGKPLKEASGEVAYSASFIKWFSEEARRSYGRIIPTPNADKRLHVIKQPVGVVASITPWNFPAAMIARKMAPALAAGCTFVGKPAELTPLTAFKLAELSVEAGIPKGVINLVTGDPKEIGETFTNSEKVRKLTFTGSTQVGKTLMKQSAEKMHTLSLELGGHAPMIVCEDADLDKAVKGVIGSKFRNAGQTCVCGNRIYVHASVLDSFLDKFTAEVNKLKVGNGLEEGVEIGPLINEGAYEKVDRHVQDAIKKGANVLTGGEGYTDQGGHYYKPTVLSNITDDMIIMQEETFGPVAPVQVIESDEDAIRKANNTRFGLAAYFFTENLTRGTRMAEALEYGIVGWNDGGPSAAEAPFGGMKESGLGREGGVEGLEAFLETKYISQLL</sequence>
<dbReference type="InterPro" id="IPR050740">
    <property type="entry name" value="Aldehyde_DH_Superfamily"/>
</dbReference>
<dbReference type="FunFam" id="3.40.605.10:FF:000005">
    <property type="entry name" value="Succinate-semialdehyde dehydrogenase I"/>
    <property type="match status" value="1"/>
</dbReference>
<dbReference type="SUPFAM" id="SSF53720">
    <property type="entry name" value="ALDH-like"/>
    <property type="match status" value="1"/>
</dbReference>
<keyword evidence="5" id="KW-1185">Reference proteome</keyword>
<evidence type="ECO:0000313" key="5">
    <source>
        <dbReference type="Proteomes" id="UP000318138"/>
    </source>
</evidence>
<dbReference type="GO" id="GO:0004777">
    <property type="term" value="F:succinate-semialdehyde dehydrogenase (NAD+) activity"/>
    <property type="evidence" value="ECO:0007669"/>
    <property type="project" value="TreeGrafter"/>
</dbReference>
<evidence type="ECO:0000313" key="4">
    <source>
        <dbReference type="EMBL" id="QKS72955.1"/>
    </source>
</evidence>
<organism evidence="4 5">
    <name type="scientific">Paenalkalicoccus suaedae</name>
    <dbReference type="NCBI Taxonomy" id="2592382"/>
    <lineage>
        <taxon>Bacteria</taxon>
        <taxon>Bacillati</taxon>
        <taxon>Bacillota</taxon>
        <taxon>Bacilli</taxon>
        <taxon>Bacillales</taxon>
        <taxon>Bacillaceae</taxon>
        <taxon>Paenalkalicoccus</taxon>
    </lineage>
</organism>
<reference evidence="5" key="1">
    <citation type="submission" date="2019-07" db="EMBL/GenBank/DDBJ databases">
        <title>Bacillus alkalisoli sp. nov. isolated from saline soil.</title>
        <authorList>
            <person name="Sun J.-Q."/>
            <person name="Xu L."/>
        </authorList>
    </citation>
    <scope>NUCLEOTIDE SEQUENCE [LARGE SCALE GENOMIC DNA]</scope>
    <source>
        <strain evidence="5">M4U3P1</strain>
    </source>
</reference>
<dbReference type="KEGG" id="psua:FLK61_40875"/>
<dbReference type="InterPro" id="IPR016163">
    <property type="entry name" value="Ald_DH_C"/>
</dbReference>
<dbReference type="InterPro" id="IPR016161">
    <property type="entry name" value="Ald_DH/histidinol_DH"/>
</dbReference>
<dbReference type="EMBL" id="CP041372">
    <property type="protein sequence ID" value="QKS72955.1"/>
    <property type="molecule type" value="Genomic_DNA"/>
</dbReference>
<keyword evidence="2" id="KW-0560">Oxidoreductase</keyword>
<dbReference type="InterPro" id="IPR010102">
    <property type="entry name" value="Succ_semiAld_DH"/>
</dbReference>
<dbReference type="FunFam" id="3.40.309.10:FF:000004">
    <property type="entry name" value="Succinate-semialdehyde dehydrogenase I"/>
    <property type="match status" value="1"/>
</dbReference>
<dbReference type="InterPro" id="IPR016162">
    <property type="entry name" value="Ald_DH_N"/>
</dbReference>
<dbReference type="GO" id="GO:0009450">
    <property type="term" value="P:gamma-aminobutyric acid catabolic process"/>
    <property type="evidence" value="ECO:0007669"/>
    <property type="project" value="InterPro"/>
</dbReference>
<dbReference type="Proteomes" id="UP000318138">
    <property type="component" value="Chromosome"/>
</dbReference>
<comment type="similarity">
    <text evidence="1">Belongs to the aldehyde dehydrogenase family.</text>
</comment>
<dbReference type="Gene3D" id="3.40.309.10">
    <property type="entry name" value="Aldehyde Dehydrogenase, Chain A, domain 2"/>
    <property type="match status" value="1"/>
</dbReference>
<dbReference type="AlphaFoldDB" id="A0A859FJH2"/>
<dbReference type="Pfam" id="PF00171">
    <property type="entry name" value="Aldedh"/>
    <property type="match status" value="1"/>
</dbReference>
<gene>
    <name evidence="4" type="ORF">FLK61_40875</name>
</gene>
<protein>
    <submittedName>
        <fullName evidence="4">NAD-dependent succinate-semialdehyde dehydrogenase</fullName>
    </submittedName>
</protein>
<feature type="domain" description="Aldehyde dehydrogenase" evidence="3">
    <location>
        <begin position="11"/>
        <end position="470"/>
    </location>
</feature>
<dbReference type="Gene3D" id="3.40.605.10">
    <property type="entry name" value="Aldehyde Dehydrogenase, Chain A, domain 1"/>
    <property type="match status" value="1"/>
</dbReference>
<proteinExistence type="inferred from homology"/>
<evidence type="ECO:0000256" key="2">
    <source>
        <dbReference type="ARBA" id="ARBA00023002"/>
    </source>
</evidence>
<dbReference type="PANTHER" id="PTHR43353">
    <property type="entry name" value="SUCCINATE-SEMIALDEHYDE DEHYDROGENASE, MITOCHONDRIAL"/>
    <property type="match status" value="1"/>
</dbReference>
<dbReference type="PROSITE" id="PS00070">
    <property type="entry name" value="ALDEHYDE_DEHYDR_CYS"/>
    <property type="match status" value="1"/>
</dbReference>
<evidence type="ECO:0000259" key="3">
    <source>
        <dbReference type="Pfam" id="PF00171"/>
    </source>
</evidence>
<dbReference type="InterPro" id="IPR015590">
    <property type="entry name" value="Aldehyde_DH_dom"/>
</dbReference>
<dbReference type="PANTHER" id="PTHR43353:SF5">
    <property type="entry name" value="SUCCINATE-SEMIALDEHYDE DEHYDROGENASE, MITOCHONDRIAL"/>
    <property type="match status" value="1"/>
</dbReference>